<comment type="caution">
    <text evidence="5">The sequence shown here is derived from an EMBL/GenBank/DDBJ whole genome shotgun (WGS) entry which is preliminary data.</text>
</comment>
<keyword evidence="3" id="KW-1133">Transmembrane helix</keyword>
<gene>
    <name evidence="5" type="ORF">LJ739_12800</name>
</gene>
<dbReference type="CDD" id="cd01949">
    <property type="entry name" value="GGDEF"/>
    <property type="match status" value="1"/>
</dbReference>
<evidence type="ECO:0000256" key="1">
    <source>
        <dbReference type="ARBA" id="ARBA00012528"/>
    </source>
</evidence>
<dbReference type="PANTHER" id="PTHR45138">
    <property type="entry name" value="REGULATORY COMPONENTS OF SENSORY TRANSDUCTION SYSTEM"/>
    <property type="match status" value="1"/>
</dbReference>
<dbReference type="PANTHER" id="PTHR45138:SF9">
    <property type="entry name" value="DIGUANYLATE CYCLASE DGCM-RELATED"/>
    <property type="match status" value="1"/>
</dbReference>
<evidence type="ECO:0000313" key="5">
    <source>
        <dbReference type="EMBL" id="MCC2617124.1"/>
    </source>
</evidence>
<feature type="domain" description="GGDEF" evidence="4">
    <location>
        <begin position="338"/>
        <end position="470"/>
    </location>
</feature>
<evidence type="ECO:0000256" key="2">
    <source>
        <dbReference type="ARBA" id="ARBA00034247"/>
    </source>
</evidence>
<dbReference type="InterPro" id="IPR029787">
    <property type="entry name" value="Nucleotide_cyclase"/>
</dbReference>
<dbReference type="InterPro" id="IPR050469">
    <property type="entry name" value="Diguanylate_Cyclase"/>
</dbReference>
<dbReference type="Pfam" id="PF00990">
    <property type="entry name" value="GGDEF"/>
    <property type="match status" value="1"/>
</dbReference>
<evidence type="ECO:0000259" key="4">
    <source>
        <dbReference type="PROSITE" id="PS50887"/>
    </source>
</evidence>
<proteinExistence type="predicted"/>
<protein>
    <recommendedName>
        <fullName evidence="1">diguanylate cyclase</fullName>
        <ecNumber evidence="1">2.7.7.65</ecNumber>
    </recommendedName>
</protein>
<dbReference type="InterPro" id="IPR000160">
    <property type="entry name" value="GGDEF_dom"/>
</dbReference>
<dbReference type="PROSITE" id="PS50887">
    <property type="entry name" value="GGDEF"/>
    <property type="match status" value="1"/>
</dbReference>
<dbReference type="InterPro" id="IPR043128">
    <property type="entry name" value="Rev_trsase/Diguanyl_cyclase"/>
</dbReference>
<dbReference type="EMBL" id="JAJEWP010000003">
    <property type="protein sequence ID" value="MCC2617124.1"/>
    <property type="molecule type" value="Genomic_DNA"/>
</dbReference>
<dbReference type="Proteomes" id="UP001520878">
    <property type="component" value="Unassembled WGS sequence"/>
</dbReference>
<name>A0ABS8GBL9_9ALTE</name>
<accession>A0ABS8GBL9</accession>
<reference evidence="5 6" key="1">
    <citation type="submission" date="2021-10" db="EMBL/GenBank/DDBJ databases">
        <title>Draft genome of Aestuariibacter halophilus JC2043.</title>
        <authorList>
            <person name="Emsley S.A."/>
            <person name="Pfannmuller K.M."/>
            <person name="Ushijima B."/>
            <person name="Saw J.H."/>
            <person name="Videau P."/>
        </authorList>
    </citation>
    <scope>NUCLEOTIDE SEQUENCE [LARGE SCALE GENOMIC DNA]</scope>
    <source>
        <strain evidence="5 6">JC2043</strain>
    </source>
</reference>
<dbReference type="RefSeq" id="WP_229161061.1">
    <property type="nucleotide sequence ID" value="NZ_JAJEWP010000003.1"/>
</dbReference>
<dbReference type="SMART" id="SM00267">
    <property type="entry name" value="GGDEF"/>
    <property type="match status" value="1"/>
</dbReference>
<dbReference type="SUPFAM" id="SSF55073">
    <property type="entry name" value="Nucleotide cyclase"/>
    <property type="match status" value="1"/>
</dbReference>
<feature type="transmembrane region" description="Helical" evidence="3">
    <location>
        <begin position="279"/>
        <end position="301"/>
    </location>
</feature>
<keyword evidence="6" id="KW-1185">Reference proteome</keyword>
<dbReference type="EC" id="2.7.7.65" evidence="1"/>
<dbReference type="NCBIfam" id="TIGR00254">
    <property type="entry name" value="GGDEF"/>
    <property type="match status" value="1"/>
</dbReference>
<comment type="catalytic activity">
    <reaction evidence="2">
        <text>2 GTP = 3',3'-c-di-GMP + 2 diphosphate</text>
        <dbReference type="Rhea" id="RHEA:24898"/>
        <dbReference type="ChEBI" id="CHEBI:33019"/>
        <dbReference type="ChEBI" id="CHEBI:37565"/>
        <dbReference type="ChEBI" id="CHEBI:58805"/>
        <dbReference type="EC" id="2.7.7.65"/>
    </reaction>
</comment>
<sequence>MSIFRTLHRSILFLFAIVVIAIITLAHFSVSKIVAEQSRIHQQSLSPALSLITEHLMKPLHVSQTLSKSKELQALMEADTIDATAVHETLQRLEKEFGFLFFIASEPARRQYNSDGSEHALVEGKVNWYFKYKDKPENAVADIGKWEDTHFYIDLKIYDDQERFLGFFGTGKSLRSFLDLFAQYKQQYGYDFIFVDADKNITLSSDPDLVAANSKFHHLADLAWYREAMENGETSVNNRLIEKDGKDFLVAEINIQPFDWTMYLLSPLSERQTALSRTFIFSIISLLVVIFALFMLIYNLLYYFKRDMQRNVQIDPLTKLPNRNKVELRYAELVDQKRPIAVILLDIDHFKAVNDTHGHNAGDHVLRQVASMLDSQLREEDIIGRWGGEEFVILLPDTTPEQAYEVAQKLRLRLANMTASTGSLALQITASFGVSYTEGDRPLVEVLARADDALYQAKRDGRNQVRVQLTHAA</sequence>
<dbReference type="Gene3D" id="3.30.70.270">
    <property type="match status" value="1"/>
</dbReference>
<feature type="transmembrane region" description="Helical" evidence="3">
    <location>
        <begin position="12"/>
        <end position="30"/>
    </location>
</feature>
<keyword evidence="3" id="KW-0472">Membrane</keyword>
<keyword evidence="3" id="KW-0812">Transmembrane</keyword>
<evidence type="ECO:0000313" key="6">
    <source>
        <dbReference type="Proteomes" id="UP001520878"/>
    </source>
</evidence>
<evidence type="ECO:0000256" key="3">
    <source>
        <dbReference type="SAM" id="Phobius"/>
    </source>
</evidence>
<organism evidence="5 6">
    <name type="scientific">Fluctibacter halophilus</name>
    <dbReference type="NCBI Taxonomy" id="226011"/>
    <lineage>
        <taxon>Bacteria</taxon>
        <taxon>Pseudomonadati</taxon>
        <taxon>Pseudomonadota</taxon>
        <taxon>Gammaproteobacteria</taxon>
        <taxon>Alteromonadales</taxon>
        <taxon>Alteromonadaceae</taxon>
        <taxon>Fluctibacter</taxon>
    </lineage>
</organism>